<dbReference type="PATRIC" id="fig|1398.25.peg.3505"/>
<accession>A0A150KDI3</accession>
<evidence type="ECO:0000313" key="2">
    <source>
        <dbReference type="Proteomes" id="UP000075304"/>
    </source>
</evidence>
<sequence length="53" mass="5760">MKLKKVHCRNRGGAPFLFANVLSVERSPAVSPFCMGPKKLCLCFQGLLPAGLQ</sequence>
<dbReference type="Proteomes" id="UP000075304">
    <property type="component" value="Unassembled WGS sequence"/>
</dbReference>
<name>A0A150KDI3_HEYCO</name>
<dbReference type="AlphaFoldDB" id="A0A150KDI3"/>
<dbReference type="EMBL" id="LQYI01000068">
    <property type="protein sequence ID" value="KYC67637.1"/>
    <property type="molecule type" value="Genomic_DNA"/>
</dbReference>
<evidence type="ECO:0000313" key="1">
    <source>
        <dbReference type="EMBL" id="KYC67637.1"/>
    </source>
</evidence>
<reference evidence="1 2" key="1">
    <citation type="submission" date="2016-01" db="EMBL/GenBank/DDBJ databases">
        <title>Genome Sequences of Twelve Sporeforming Bacillus Species Isolated from Foods.</title>
        <authorList>
            <person name="Berendsen E.M."/>
            <person name="Wells-Bennik M.H."/>
            <person name="Krawcyk A.O."/>
            <person name="De Jong A."/>
            <person name="Holsappel S."/>
            <person name="Eijlander R.T."/>
            <person name="Kuipers O.P."/>
        </authorList>
    </citation>
    <scope>NUCLEOTIDE SEQUENCE [LARGE SCALE GENOMIC DNA]</scope>
    <source>
        <strain evidence="1 2">B4099</strain>
    </source>
</reference>
<protein>
    <submittedName>
        <fullName evidence="1">Uncharacterized protein</fullName>
    </submittedName>
</protein>
<comment type="caution">
    <text evidence="1">The sequence shown here is derived from an EMBL/GenBank/DDBJ whole genome shotgun (WGS) entry which is preliminary data.</text>
</comment>
<organism evidence="1 2">
    <name type="scientific">Heyndrickxia coagulans</name>
    <name type="common">Weizmannia coagulans</name>
    <dbReference type="NCBI Taxonomy" id="1398"/>
    <lineage>
        <taxon>Bacteria</taxon>
        <taxon>Bacillati</taxon>
        <taxon>Bacillota</taxon>
        <taxon>Bacilli</taxon>
        <taxon>Bacillales</taxon>
        <taxon>Bacillaceae</taxon>
        <taxon>Heyndrickxia</taxon>
    </lineage>
</organism>
<proteinExistence type="predicted"/>
<gene>
    <name evidence="1" type="ORF">B4099_2127</name>
</gene>